<dbReference type="Proteomes" id="UP000095743">
    <property type="component" value="Chromosome"/>
</dbReference>
<evidence type="ECO:0000313" key="1">
    <source>
        <dbReference type="EMBL" id="AOT70377.1"/>
    </source>
</evidence>
<reference evidence="1 2" key="1">
    <citation type="submission" date="2016-09" db="EMBL/GenBank/DDBJ databases">
        <title>Genomic analysis reveals versatility of anaerobic energy metabolism of Geosporobacter ferrireducens IRF9 of phylum Firmicutes.</title>
        <authorList>
            <person name="Kim S.-J."/>
        </authorList>
    </citation>
    <scope>NUCLEOTIDE SEQUENCE [LARGE SCALE GENOMIC DNA]</scope>
    <source>
        <strain evidence="1 2">IRF9</strain>
    </source>
</reference>
<proteinExistence type="predicted"/>
<accession>A0A1D8GHJ5</accession>
<evidence type="ECO:0000313" key="2">
    <source>
        <dbReference type="Proteomes" id="UP000095743"/>
    </source>
</evidence>
<gene>
    <name evidence="1" type="ORF">Gferi_12710</name>
</gene>
<name>A0A1D8GHJ5_9FIRM</name>
<keyword evidence="2" id="KW-1185">Reference proteome</keyword>
<dbReference type="EMBL" id="CP017269">
    <property type="protein sequence ID" value="AOT70377.1"/>
    <property type="molecule type" value="Genomic_DNA"/>
</dbReference>
<dbReference type="RefSeq" id="WP_069977069.1">
    <property type="nucleotide sequence ID" value="NZ_CP017269.1"/>
</dbReference>
<dbReference type="KEGG" id="gfe:Gferi_12710"/>
<dbReference type="AlphaFoldDB" id="A0A1D8GHJ5"/>
<protein>
    <submittedName>
        <fullName evidence="1">Uncharacterized protein</fullName>
    </submittedName>
</protein>
<organism evidence="1 2">
    <name type="scientific">Geosporobacter ferrireducens</name>
    <dbReference type="NCBI Taxonomy" id="1424294"/>
    <lineage>
        <taxon>Bacteria</taxon>
        <taxon>Bacillati</taxon>
        <taxon>Bacillota</taxon>
        <taxon>Clostridia</taxon>
        <taxon>Peptostreptococcales</taxon>
        <taxon>Thermotaleaceae</taxon>
        <taxon>Geosporobacter</taxon>
    </lineage>
</organism>
<sequence>MPNPGEVKYVTTNKLTADDVLALHDDCKAVINRYQKVDPIMTLYRVVSAFLSLTTIGSGFVTLQGVGASSDPVKQALLMDSFYFDAYIRLTKDGATYIEMRQKFRYMEGGPNSSAGWVPVESPWICATYFY</sequence>